<keyword evidence="3 6" id="KW-0812">Transmembrane</keyword>
<comment type="subcellular location">
    <subcellularLocation>
        <location evidence="1">Cell membrane</location>
        <topology evidence="1">Multi-pass membrane protein</topology>
    </subcellularLocation>
</comment>
<feature type="transmembrane region" description="Helical" evidence="6">
    <location>
        <begin position="245"/>
        <end position="269"/>
    </location>
</feature>
<feature type="transmembrane region" description="Helical" evidence="6">
    <location>
        <begin position="281"/>
        <end position="300"/>
    </location>
</feature>
<feature type="transmembrane region" description="Helical" evidence="6">
    <location>
        <begin position="61"/>
        <end position="79"/>
    </location>
</feature>
<evidence type="ECO:0000256" key="5">
    <source>
        <dbReference type="ARBA" id="ARBA00023136"/>
    </source>
</evidence>
<keyword evidence="2" id="KW-1003">Cell membrane</keyword>
<feature type="transmembrane region" description="Helical" evidence="6">
    <location>
        <begin position="206"/>
        <end position="225"/>
    </location>
</feature>
<accession>A0ABQ2DAQ9</accession>
<dbReference type="Pfam" id="PF02653">
    <property type="entry name" value="BPD_transp_2"/>
    <property type="match status" value="1"/>
</dbReference>
<feature type="transmembrane region" description="Helical" evidence="6">
    <location>
        <begin position="85"/>
        <end position="106"/>
    </location>
</feature>
<dbReference type="PANTHER" id="PTHR30482">
    <property type="entry name" value="HIGH-AFFINITY BRANCHED-CHAIN AMINO ACID TRANSPORT SYSTEM PERMEASE"/>
    <property type="match status" value="1"/>
</dbReference>
<dbReference type="RefSeq" id="WP_189006410.1">
    <property type="nucleotide sequence ID" value="NZ_BMOD01000023.1"/>
</dbReference>
<comment type="caution">
    <text evidence="7">The sequence shown here is derived from an EMBL/GenBank/DDBJ whole genome shotgun (WGS) entry which is preliminary data.</text>
</comment>
<keyword evidence="5 6" id="KW-0472">Membrane</keyword>
<evidence type="ECO:0000256" key="2">
    <source>
        <dbReference type="ARBA" id="ARBA00022475"/>
    </source>
</evidence>
<gene>
    <name evidence="7" type="ORF">GCM10008938_41830</name>
</gene>
<feature type="transmembrane region" description="Helical" evidence="6">
    <location>
        <begin position="7"/>
        <end position="25"/>
    </location>
</feature>
<dbReference type="PANTHER" id="PTHR30482:SF10">
    <property type="entry name" value="HIGH-AFFINITY BRANCHED-CHAIN AMINO ACID TRANSPORT PROTEIN BRAE"/>
    <property type="match status" value="1"/>
</dbReference>
<feature type="transmembrane region" description="Helical" evidence="6">
    <location>
        <begin position="31"/>
        <end position="54"/>
    </location>
</feature>
<keyword evidence="4 6" id="KW-1133">Transmembrane helix</keyword>
<evidence type="ECO:0000256" key="4">
    <source>
        <dbReference type="ARBA" id="ARBA00022989"/>
    </source>
</evidence>
<keyword evidence="8" id="KW-1185">Reference proteome</keyword>
<proteinExistence type="predicted"/>
<dbReference type="InterPro" id="IPR001851">
    <property type="entry name" value="ABC_transp_permease"/>
</dbReference>
<dbReference type="Proteomes" id="UP000632222">
    <property type="component" value="Unassembled WGS sequence"/>
</dbReference>
<feature type="transmembrane region" description="Helical" evidence="6">
    <location>
        <begin position="156"/>
        <end position="175"/>
    </location>
</feature>
<name>A0ABQ2DAQ9_9DEIO</name>
<organism evidence="7 8">
    <name type="scientific">Deinococcus roseus</name>
    <dbReference type="NCBI Taxonomy" id="392414"/>
    <lineage>
        <taxon>Bacteria</taxon>
        <taxon>Thermotogati</taxon>
        <taxon>Deinococcota</taxon>
        <taxon>Deinococci</taxon>
        <taxon>Deinococcales</taxon>
        <taxon>Deinococcaceae</taxon>
        <taxon>Deinococcus</taxon>
    </lineage>
</organism>
<evidence type="ECO:0000256" key="3">
    <source>
        <dbReference type="ARBA" id="ARBA00022692"/>
    </source>
</evidence>
<evidence type="ECO:0000313" key="8">
    <source>
        <dbReference type="Proteomes" id="UP000632222"/>
    </source>
</evidence>
<protein>
    <submittedName>
        <fullName evidence="7">Branched-chain amino acid transporter membrane protein</fullName>
    </submittedName>
</protein>
<sequence>MIRPSPISTVLSVVLGVLALTFPFLPLGDQAAFMLQIANFTVITAVLSLSWDILARTGQLSLAHAAFYGIGAYSYTILMAHAAPWWLAVLLSGLIAGLLSLILGAVTLRLQGMYFAIATLAFTEVIKTVIQNLPDTFAGGATGMLVPALFGGQPNLQYYAAVVLLALTLLVSIWVRNSKLHYAFTAIRQGEQVAKVLGVSASRYKLLAFFISSVLAGFAGVLYASKTFFIIPAETFSLSVSVSSLTTAIFGGLYTTLGPVIGSVVLTVLEELLRLKIPNGYLVVYGVMLVLTILYLPRGIMGLLERKKA</sequence>
<evidence type="ECO:0000313" key="7">
    <source>
        <dbReference type="EMBL" id="GGJ51483.1"/>
    </source>
</evidence>
<evidence type="ECO:0000256" key="6">
    <source>
        <dbReference type="SAM" id="Phobius"/>
    </source>
</evidence>
<dbReference type="EMBL" id="BMOD01000023">
    <property type="protein sequence ID" value="GGJ51483.1"/>
    <property type="molecule type" value="Genomic_DNA"/>
</dbReference>
<dbReference type="CDD" id="cd06581">
    <property type="entry name" value="TM_PBP1_LivM_like"/>
    <property type="match status" value="1"/>
</dbReference>
<evidence type="ECO:0000256" key="1">
    <source>
        <dbReference type="ARBA" id="ARBA00004651"/>
    </source>
</evidence>
<dbReference type="InterPro" id="IPR043428">
    <property type="entry name" value="LivM-like"/>
</dbReference>
<reference evidence="8" key="1">
    <citation type="journal article" date="2019" name="Int. J. Syst. Evol. Microbiol.">
        <title>The Global Catalogue of Microorganisms (GCM) 10K type strain sequencing project: providing services to taxonomists for standard genome sequencing and annotation.</title>
        <authorList>
            <consortium name="The Broad Institute Genomics Platform"/>
            <consortium name="The Broad Institute Genome Sequencing Center for Infectious Disease"/>
            <person name="Wu L."/>
            <person name="Ma J."/>
        </authorList>
    </citation>
    <scope>NUCLEOTIDE SEQUENCE [LARGE SCALE GENOMIC DNA]</scope>
    <source>
        <strain evidence="8">JCM 14370</strain>
    </source>
</reference>